<dbReference type="Proteomes" id="UP001206067">
    <property type="component" value="Unassembled WGS sequence"/>
</dbReference>
<comment type="caution">
    <text evidence="2">The sequence shown here is derived from an EMBL/GenBank/DDBJ whole genome shotgun (WGS) entry which is preliminary data.</text>
</comment>
<feature type="chain" id="PRO_5047097043" description="Glycoside hydrolase" evidence="1">
    <location>
        <begin position="31"/>
        <end position="262"/>
    </location>
</feature>
<sequence length="262" mass="28887">MFQANRSVIAKSLATLMGAGFLFTAQPAAAQTVTAVPSSIKTQYNITSPWYTKYVDAWGVPVLGSANVSNAALLKARANMQNTLRTYPYWPVSELQAKKVRVVIVARNEKMSSIPEVKAMFGTSLDDRYWGGFGATTSLPITAGTEANLIDNYGSENVFVHEFGHTIMDMAISIIDPNFNTELTAAYNNAKSKNLWANTYAISTRSEYWAEGMQSYFSVNYNGPTGGDGVHNQVNTRPELQTYDPMLYALLNRVYQGQTLIN</sequence>
<keyword evidence="1" id="KW-0732">Signal</keyword>
<protein>
    <recommendedName>
        <fullName evidence="4">Glycoside hydrolase</fullName>
    </recommendedName>
</protein>
<reference evidence="2 3" key="1">
    <citation type="submission" date="2022-08" db="EMBL/GenBank/DDBJ databases">
        <title>Polyphasic taxonomy analysis of Qipengyuania sp.RS5-5.</title>
        <authorList>
            <person name="Xamxidin M."/>
            <person name="Wu M."/>
        </authorList>
    </citation>
    <scope>NUCLEOTIDE SEQUENCE [LARGE SCALE GENOMIC DNA]</scope>
    <source>
        <strain evidence="2 3">RS5-5</strain>
    </source>
</reference>
<dbReference type="InterPro" id="IPR024079">
    <property type="entry name" value="MetalloPept_cat_dom_sf"/>
</dbReference>
<dbReference type="SUPFAM" id="SSF55486">
    <property type="entry name" value="Metalloproteases ('zincins'), catalytic domain"/>
    <property type="match status" value="1"/>
</dbReference>
<proteinExistence type="predicted"/>
<accession>A0ABT1XNP9</accession>
<dbReference type="Gene3D" id="3.40.390.10">
    <property type="entry name" value="Collagenase (Catalytic Domain)"/>
    <property type="match status" value="1"/>
</dbReference>
<evidence type="ECO:0000256" key="1">
    <source>
        <dbReference type="SAM" id="SignalP"/>
    </source>
</evidence>
<dbReference type="RefSeq" id="WP_257594624.1">
    <property type="nucleotide sequence ID" value="NZ_JANKHH010000001.1"/>
</dbReference>
<organism evidence="2 3">
    <name type="scientific">Parerythrobacter lacustris</name>
    <dbReference type="NCBI Taxonomy" id="2969984"/>
    <lineage>
        <taxon>Bacteria</taxon>
        <taxon>Pseudomonadati</taxon>
        <taxon>Pseudomonadota</taxon>
        <taxon>Alphaproteobacteria</taxon>
        <taxon>Sphingomonadales</taxon>
        <taxon>Erythrobacteraceae</taxon>
        <taxon>Parerythrobacter</taxon>
    </lineage>
</organism>
<evidence type="ECO:0000313" key="3">
    <source>
        <dbReference type="Proteomes" id="UP001206067"/>
    </source>
</evidence>
<name>A0ABT1XNP9_9SPHN</name>
<feature type="signal peptide" evidence="1">
    <location>
        <begin position="1"/>
        <end position="30"/>
    </location>
</feature>
<gene>
    <name evidence="2" type="ORF">NSO95_02815</name>
</gene>
<keyword evidence="3" id="KW-1185">Reference proteome</keyword>
<evidence type="ECO:0000313" key="2">
    <source>
        <dbReference type="EMBL" id="MCR2832867.1"/>
    </source>
</evidence>
<evidence type="ECO:0008006" key="4">
    <source>
        <dbReference type="Google" id="ProtNLM"/>
    </source>
</evidence>
<dbReference type="EMBL" id="JANKHH010000001">
    <property type="protein sequence ID" value="MCR2832867.1"/>
    <property type="molecule type" value="Genomic_DNA"/>
</dbReference>